<proteinExistence type="predicted"/>
<organism evidence="10 11">
    <name type="scientific">Calidris pygmaea</name>
    <name type="common">Spoon-billed sandpiper</name>
    <dbReference type="NCBI Taxonomy" id="425635"/>
    <lineage>
        <taxon>Eukaryota</taxon>
        <taxon>Metazoa</taxon>
        <taxon>Chordata</taxon>
        <taxon>Craniata</taxon>
        <taxon>Vertebrata</taxon>
        <taxon>Euteleostomi</taxon>
        <taxon>Archelosauria</taxon>
        <taxon>Archosauria</taxon>
        <taxon>Dinosauria</taxon>
        <taxon>Saurischia</taxon>
        <taxon>Theropoda</taxon>
        <taxon>Coelurosauria</taxon>
        <taxon>Aves</taxon>
        <taxon>Neognathae</taxon>
        <taxon>Neoaves</taxon>
        <taxon>Charadriiformes</taxon>
        <taxon>Scolopacidae</taxon>
        <taxon>Calidris</taxon>
    </lineage>
</organism>
<evidence type="ECO:0000256" key="7">
    <source>
        <dbReference type="ARBA" id="ARBA00022833"/>
    </source>
</evidence>
<accession>A0A8C3JRJ0</accession>
<sequence>MLPPLPRGLGWFQRGRGPGIPSRGAVGGDPPGSHSPRPGLGPCGHHGNRHFRFSSPLLPVSPPPPVSPRLVGRSGGSGGGGGGGGGGSGDALPAPSRRAEVALCPRHSLVGPGADEKTGSWRLEGILPPAALSHRPPPRWPGGGLTAGSRRRRGREKMAEASAAAAAAVSQHRFFCHSCKGEVSPKLPEYTCPRCESGFIEEVTDDSSFLDGSGIDDGPSTQFAELWDHLDHTMFFPDFRPFLSSSSLDQDSRDNERGHQAHADLWGPSRPPRLPMTRRYRSRGSSRPDRSPAIEGIIQQIFAGFFANSAIPGSQHPFSWSGMLHSNPGDYAWGQSGLDAIVTQLLGQLENTGPPPADKEKISSLPTVTVTQEQVGSQEAAEFPCCHARSRPLALPEPGKRSQELGGPVAETSSFAFWAGHEGNQAFFPSLVVDGTAGGGCAMEISPPGLPNPPPFWARGLMVGLKSGLSFGGTQNTPSLVYFSRRQGREEFLWDQGAEHPCPAPGGL</sequence>
<reference evidence="10" key="1">
    <citation type="submission" date="2025-08" db="UniProtKB">
        <authorList>
            <consortium name="Ensembl"/>
        </authorList>
    </citation>
    <scope>IDENTIFICATION</scope>
</reference>
<evidence type="ECO:0000256" key="2">
    <source>
        <dbReference type="ARBA" id="ARBA00012483"/>
    </source>
</evidence>
<name>A0A8C3JRJ0_9CHAR</name>
<dbReference type="AlphaFoldDB" id="A0A8C3JRJ0"/>
<dbReference type="GO" id="GO:0061630">
    <property type="term" value="F:ubiquitin protein ligase activity"/>
    <property type="evidence" value="ECO:0007669"/>
    <property type="project" value="UniProtKB-EC"/>
</dbReference>
<reference evidence="10" key="2">
    <citation type="submission" date="2025-09" db="UniProtKB">
        <authorList>
            <consortium name="Ensembl"/>
        </authorList>
    </citation>
    <scope>IDENTIFICATION</scope>
</reference>
<keyword evidence="7" id="KW-0862">Zinc</keyword>
<feature type="region of interest" description="Disordered" evidence="8">
    <location>
        <begin position="247"/>
        <end position="291"/>
    </location>
</feature>
<feature type="compositionally biased region" description="Gly residues" evidence="8">
    <location>
        <begin position="73"/>
        <end position="89"/>
    </location>
</feature>
<keyword evidence="11" id="KW-1185">Reference proteome</keyword>
<evidence type="ECO:0000256" key="4">
    <source>
        <dbReference type="ARBA" id="ARBA00022723"/>
    </source>
</evidence>
<protein>
    <recommendedName>
        <fullName evidence="2">RING-type E3 ubiquitin transferase</fullName>
        <ecNumber evidence="2">2.3.2.27</ecNumber>
    </recommendedName>
</protein>
<evidence type="ECO:0000259" key="9">
    <source>
        <dbReference type="Pfam" id="PF14369"/>
    </source>
</evidence>
<feature type="compositionally biased region" description="Basic and acidic residues" evidence="8">
    <location>
        <begin position="250"/>
        <end position="262"/>
    </location>
</feature>
<evidence type="ECO:0000256" key="1">
    <source>
        <dbReference type="ARBA" id="ARBA00000900"/>
    </source>
</evidence>
<dbReference type="Pfam" id="PF14369">
    <property type="entry name" value="Zn_ribbon_19"/>
    <property type="match status" value="1"/>
</dbReference>
<evidence type="ECO:0000256" key="3">
    <source>
        <dbReference type="ARBA" id="ARBA00022679"/>
    </source>
</evidence>
<evidence type="ECO:0000313" key="11">
    <source>
        <dbReference type="Proteomes" id="UP000694419"/>
    </source>
</evidence>
<dbReference type="EC" id="2.3.2.27" evidence="2"/>
<dbReference type="Proteomes" id="UP000694419">
    <property type="component" value="Unplaced"/>
</dbReference>
<keyword evidence="5" id="KW-0863">Zinc-finger</keyword>
<dbReference type="InterPro" id="IPR039525">
    <property type="entry name" value="RNF126-like_zinc-ribbon"/>
</dbReference>
<feature type="region of interest" description="Disordered" evidence="8">
    <location>
        <begin position="128"/>
        <end position="151"/>
    </location>
</feature>
<keyword evidence="3" id="KW-0808">Transferase</keyword>
<keyword evidence="6" id="KW-0833">Ubl conjugation pathway</keyword>
<dbReference type="Ensembl" id="ENSCPGT00000013229.1">
    <property type="protein sequence ID" value="ENSCPGP00000012063.1"/>
    <property type="gene ID" value="ENSCPGG00000008505.1"/>
</dbReference>
<feature type="domain" description="E3 ubiquitin-protein ligase RNF126-like zinc-ribbon" evidence="9">
    <location>
        <begin position="173"/>
        <end position="202"/>
    </location>
</feature>
<keyword evidence="4" id="KW-0479">Metal-binding</keyword>
<evidence type="ECO:0000256" key="5">
    <source>
        <dbReference type="ARBA" id="ARBA00022771"/>
    </source>
</evidence>
<evidence type="ECO:0000256" key="8">
    <source>
        <dbReference type="SAM" id="MobiDB-lite"/>
    </source>
</evidence>
<dbReference type="GO" id="GO:0008270">
    <property type="term" value="F:zinc ion binding"/>
    <property type="evidence" value="ECO:0007669"/>
    <property type="project" value="UniProtKB-KW"/>
</dbReference>
<comment type="catalytic activity">
    <reaction evidence="1">
        <text>S-ubiquitinyl-[E2 ubiquitin-conjugating enzyme]-L-cysteine + [acceptor protein]-L-lysine = [E2 ubiquitin-conjugating enzyme]-L-cysteine + N(6)-ubiquitinyl-[acceptor protein]-L-lysine.</text>
        <dbReference type="EC" id="2.3.2.27"/>
    </reaction>
</comment>
<evidence type="ECO:0000313" key="10">
    <source>
        <dbReference type="Ensembl" id="ENSCPGP00000012063.1"/>
    </source>
</evidence>
<feature type="region of interest" description="Disordered" evidence="8">
    <location>
        <begin position="1"/>
        <end position="94"/>
    </location>
</feature>
<evidence type="ECO:0000256" key="6">
    <source>
        <dbReference type="ARBA" id="ARBA00022786"/>
    </source>
</evidence>